<dbReference type="GeneID" id="40066172"/>
<keyword evidence="2" id="KW-1185">Reference proteome</keyword>
<reference evidence="1 2" key="1">
    <citation type="journal article" date="2016" name="Genome Announc.">
        <title>Complete Genome Sequences of Lytic Bacteriophages of Xanthomonas arboricola pv. juglandis.</title>
        <authorList>
            <person name="Retamales J."/>
            <person name="Vasquez I."/>
            <person name="Santos L."/>
            <person name="Segovia C."/>
            <person name="Ayala M."/>
            <person name="Alvarado R."/>
            <person name="Nunez P."/>
            <person name="Santander J."/>
        </authorList>
    </citation>
    <scope>NUCLEOTIDE SEQUENCE [LARGE SCALE GENOMIC DNA]</scope>
</reference>
<dbReference type="KEGG" id="vg:40066172"/>
<evidence type="ECO:0000313" key="1">
    <source>
        <dbReference type="EMBL" id="AMM44646.1"/>
    </source>
</evidence>
<organism evidence="1 2">
    <name type="scientific">Xanthomonas phage f20-Xaj</name>
    <dbReference type="NCBI Taxonomy" id="1784979"/>
    <lineage>
        <taxon>Viruses</taxon>
        <taxon>Duplodnaviria</taxon>
        <taxon>Heunggongvirae</taxon>
        <taxon>Uroviricota</taxon>
        <taxon>Caudoviricetes</taxon>
        <taxon>Autographivirales</taxon>
        <taxon>Autonotataviridae</taxon>
        <taxon>Gujervirinae</taxon>
        <taxon>Pradovirus</taxon>
        <taxon>Pradovirus f20</taxon>
    </lineage>
</organism>
<proteinExistence type="predicted"/>
<dbReference type="Proteomes" id="UP000223835">
    <property type="component" value="Segment"/>
</dbReference>
<dbReference type="EMBL" id="KU595432">
    <property type="protein sequence ID" value="AMM44646.1"/>
    <property type="molecule type" value="Genomic_DNA"/>
</dbReference>
<dbReference type="RefSeq" id="YP_009275486.1">
    <property type="nucleotide sequence ID" value="NC_030928.1"/>
</dbReference>
<sequence>MSKQIHIVALGNAVSVGIPGNPTEEQTFNCVSNAQAIHLAKLLRKVHGEGYIEGRNDAAQWKWGWLRNKYSTWIGMHYSPHNKRWCINLIPCFTLWITKPGGNTP</sequence>
<protein>
    <submittedName>
        <fullName evidence="1">Uncharacterized protein</fullName>
    </submittedName>
</protein>
<evidence type="ECO:0000313" key="2">
    <source>
        <dbReference type="Proteomes" id="UP000223835"/>
    </source>
</evidence>
<accession>A0A127AVG9</accession>
<dbReference type="OrthoDB" id="28445at10239"/>
<name>A0A127AVG9_9CAUD</name>